<evidence type="ECO:0000256" key="4">
    <source>
        <dbReference type="ARBA" id="ARBA00023136"/>
    </source>
</evidence>
<evidence type="ECO:0000256" key="2">
    <source>
        <dbReference type="ARBA" id="ARBA00022692"/>
    </source>
</evidence>
<reference evidence="8" key="1">
    <citation type="submission" date="2022-11" db="UniProtKB">
        <authorList>
            <consortium name="WormBaseParasite"/>
        </authorList>
    </citation>
    <scope>IDENTIFICATION</scope>
</reference>
<dbReference type="PROSITE" id="PS50262">
    <property type="entry name" value="G_PROTEIN_RECEP_F1_2"/>
    <property type="match status" value="1"/>
</dbReference>
<keyword evidence="4 5" id="KW-0472">Membrane</keyword>
<evidence type="ECO:0000313" key="7">
    <source>
        <dbReference type="Proteomes" id="UP000887566"/>
    </source>
</evidence>
<organism evidence="7 8">
    <name type="scientific">Plectus sambesii</name>
    <dbReference type="NCBI Taxonomy" id="2011161"/>
    <lineage>
        <taxon>Eukaryota</taxon>
        <taxon>Metazoa</taxon>
        <taxon>Ecdysozoa</taxon>
        <taxon>Nematoda</taxon>
        <taxon>Chromadorea</taxon>
        <taxon>Plectida</taxon>
        <taxon>Plectina</taxon>
        <taxon>Plectoidea</taxon>
        <taxon>Plectidae</taxon>
        <taxon>Plectus</taxon>
    </lineage>
</organism>
<dbReference type="GO" id="GO:0004930">
    <property type="term" value="F:G protein-coupled receptor activity"/>
    <property type="evidence" value="ECO:0007669"/>
    <property type="project" value="InterPro"/>
</dbReference>
<comment type="subcellular location">
    <subcellularLocation>
        <location evidence="1">Membrane</location>
    </subcellularLocation>
</comment>
<dbReference type="Proteomes" id="UP000887566">
    <property type="component" value="Unplaced"/>
</dbReference>
<keyword evidence="2 5" id="KW-0812">Transmembrane</keyword>
<feature type="transmembrane region" description="Helical" evidence="5">
    <location>
        <begin position="133"/>
        <end position="154"/>
    </location>
</feature>
<keyword evidence="3 5" id="KW-1133">Transmembrane helix</keyword>
<sequence>MSQSMTMAIAIDRLYAVFKPLSYRKRNHRRYAAICFVIALLSGGVILVMSVAGVDFSKKPSRCGWTSGGVQQTSIDIFVISNALIGPIVAAIYAAVVYKERKWHVHAVGVRGDASTTSFLAAQAKMTATLTRLVVIYCILVAIPLTTFEFWRLLNVFSDFTGNVLSPLRNVLMSLNSAINVVVYARSSSSLRPFLLNLLTCERGVNGGDLDRGHDGVTQTRHSIATVRITR</sequence>
<proteinExistence type="predicted"/>
<evidence type="ECO:0000313" key="8">
    <source>
        <dbReference type="WBParaSite" id="PSAMB.scaffold3506size18011.g21675.t1"/>
    </source>
</evidence>
<dbReference type="SUPFAM" id="SSF81321">
    <property type="entry name" value="Family A G protein-coupled receptor-like"/>
    <property type="match status" value="1"/>
</dbReference>
<keyword evidence="7" id="KW-1185">Reference proteome</keyword>
<dbReference type="Pfam" id="PF00001">
    <property type="entry name" value="7tm_1"/>
    <property type="match status" value="1"/>
</dbReference>
<dbReference type="GO" id="GO:0016020">
    <property type="term" value="C:membrane"/>
    <property type="evidence" value="ECO:0007669"/>
    <property type="project" value="UniProtKB-SubCell"/>
</dbReference>
<dbReference type="AlphaFoldDB" id="A0A914W874"/>
<dbReference type="InterPro" id="IPR017452">
    <property type="entry name" value="GPCR_Rhodpsn_7TM"/>
</dbReference>
<accession>A0A914W874</accession>
<protein>
    <submittedName>
        <fullName evidence="8">G-protein coupled receptors family 1 profile domain-containing protein</fullName>
    </submittedName>
</protein>
<dbReference type="CDD" id="cd00637">
    <property type="entry name" value="7tm_classA_rhodopsin-like"/>
    <property type="match status" value="1"/>
</dbReference>
<evidence type="ECO:0000256" key="1">
    <source>
        <dbReference type="ARBA" id="ARBA00004370"/>
    </source>
</evidence>
<dbReference type="PANTHER" id="PTHR45698">
    <property type="entry name" value="TRACE AMINE-ASSOCIATED RECEPTOR 19N-RELATED"/>
    <property type="match status" value="1"/>
</dbReference>
<feature type="transmembrane region" description="Helical" evidence="5">
    <location>
        <begin position="31"/>
        <end position="54"/>
    </location>
</feature>
<dbReference type="Gene3D" id="1.20.1070.10">
    <property type="entry name" value="Rhodopsin 7-helix transmembrane proteins"/>
    <property type="match status" value="1"/>
</dbReference>
<feature type="transmembrane region" description="Helical" evidence="5">
    <location>
        <begin position="74"/>
        <end position="96"/>
    </location>
</feature>
<evidence type="ECO:0000256" key="3">
    <source>
        <dbReference type="ARBA" id="ARBA00022989"/>
    </source>
</evidence>
<evidence type="ECO:0000256" key="5">
    <source>
        <dbReference type="SAM" id="Phobius"/>
    </source>
</evidence>
<dbReference type="PANTHER" id="PTHR45698:SF1">
    <property type="entry name" value="TRACE AMINE-ASSOCIATED RECEPTOR 13C-LIKE"/>
    <property type="match status" value="1"/>
</dbReference>
<dbReference type="InterPro" id="IPR000276">
    <property type="entry name" value="GPCR_Rhodpsn"/>
</dbReference>
<dbReference type="WBParaSite" id="PSAMB.scaffold3506size18011.g21675.t1">
    <property type="protein sequence ID" value="PSAMB.scaffold3506size18011.g21675.t1"/>
    <property type="gene ID" value="PSAMB.scaffold3506size18011.g21675"/>
</dbReference>
<evidence type="ECO:0000259" key="6">
    <source>
        <dbReference type="PROSITE" id="PS50262"/>
    </source>
</evidence>
<name>A0A914W874_9BILA</name>
<feature type="domain" description="G-protein coupled receptors family 1 profile" evidence="6">
    <location>
        <begin position="1"/>
        <end position="184"/>
    </location>
</feature>